<gene>
    <name evidence="3" type="ORF">G3T36_14240</name>
</gene>
<feature type="transmembrane region" description="Helical" evidence="2">
    <location>
        <begin position="30"/>
        <end position="48"/>
    </location>
</feature>
<evidence type="ECO:0000313" key="4">
    <source>
        <dbReference type="Proteomes" id="UP000474967"/>
    </source>
</evidence>
<feature type="region of interest" description="Disordered" evidence="1">
    <location>
        <begin position="1"/>
        <end position="21"/>
    </location>
</feature>
<keyword evidence="4" id="KW-1185">Reference proteome</keyword>
<feature type="transmembrane region" description="Helical" evidence="2">
    <location>
        <begin position="206"/>
        <end position="223"/>
    </location>
</feature>
<evidence type="ECO:0000256" key="1">
    <source>
        <dbReference type="SAM" id="MobiDB-lite"/>
    </source>
</evidence>
<proteinExistence type="predicted"/>
<protein>
    <submittedName>
        <fullName evidence="3">DUF2142 domain-containing protein</fullName>
    </submittedName>
</protein>
<accession>A0A6L9Y055</accession>
<keyword evidence="2" id="KW-1133">Transmembrane helix</keyword>
<feature type="transmembrane region" description="Helical" evidence="2">
    <location>
        <begin position="419"/>
        <end position="440"/>
    </location>
</feature>
<feature type="transmembrane region" description="Helical" evidence="2">
    <location>
        <begin position="360"/>
        <end position="379"/>
    </location>
</feature>
<dbReference type="EMBL" id="JAAGWY010000003">
    <property type="protein sequence ID" value="NEN07021.1"/>
    <property type="molecule type" value="Genomic_DNA"/>
</dbReference>
<organism evidence="3 4">
    <name type="scientific">Leifsonia tongyongensis</name>
    <dbReference type="NCBI Taxonomy" id="1268043"/>
    <lineage>
        <taxon>Bacteria</taxon>
        <taxon>Bacillati</taxon>
        <taxon>Actinomycetota</taxon>
        <taxon>Actinomycetes</taxon>
        <taxon>Micrococcales</taxon>
        <taxon>Microbacteriaceae</taxon>
        <taxon>Leifsonia</taxon>
    </lineage>
</organism>
<reference evidence="3 4" key="1">
    <citation type="journal article" date="2014" name="J. Microbiol.">
        <title>Diaminobutyricibacter tongyongensis gen. nov., sp. nov. and Homoserinibacter gongjuensis gen. nov., sp. nov. belong to the family Microbacteriaceae.</title>
        <authorList>
            <person name="Kim S.J."/>
            <person name="Ahn J.H."/>
            <person name="Weon H.Y."/>
            <person name="Hamada M."/>
            <person name="Suzuki K."/>
            <person name="Kwon S.W."/>
        </authorList>
    </citation>
    <scope>NUCLEOTIDE SEQUENCE [LARGE SCALE GENOMIC DNA]</scope>
    <source>
        <strain evidence="3 4">NBRC 108724</strain>
    </source>
</reference>
<dbReference type="Proteomes" id="UP000474967">
    <property type="component" value="Unassembled WGS sequence"/>
</dbReference>
<feature type="transmembrane region" description="Helical" evidence="2">
    <location>
        <begin position="182"/>
        <end position="200"/>
    </location>
</feature>
<dbReference type="Pfam" id="PF09913">
    <property type="entry name" value="DUF2142"/>
    <property type="match status" value="1"/>
</dbReference>
<dbReference type="AlphaFoldDB" id="A0A6L9Y055"/>
<keyword evidence="2" id="KW-0472">Membrane</keyword>
<feature type="transmembrane region" description="Helical" evidence="2">
    <location>
        <begin position="235"/>
        <end position="254"/>
    </location>
</feature>
<feature type="transmembrane region" description="Helical" evidence="2">
    <location>
        <begin position="386"/>
        <end position="407"/>
    </location>
</feature>
<comment type="caution">
    <text evidence="3">The sequence shown here is derived from an EMBL/GenBank/DDBJ whole genome shotgun (WGS) entry which is preliminary data.</text>
</comment>
<feature type="transmembrane region" description="Helical" evidence="2">
    <location>
        <begin position="452"/>
        <end position="473"/>
    </location>
</feature>
<sequence>MGRPPDPGTGRVSQTAEAAPGTARTRTRSAFWIPFAFIAVLSCLWALAGPLFSVPDENAHATKAIAQVRGEVVGATEPGKKYLVVDLPTGYHYNHSAMCYLFVPTQSAHCTASFGDGTGRNYFENWVGAYNPIYYYLVGWPSLLTDNGAVGVYAMRIASALLGALLLAWAFQSALSSFRSRWLPLGLLLVAGPMVLYLVGSVNPNGVEIAAAAALWASLLRLLERHDDRLEAAWSALPSWYLWLIVTVSSILLANARSVGPLWLVIVVAACVAIAGRRAARAFFTRGRNYVWIAVIAAGTLFAGIWTLATGGVGAQAGAGDAPLVGKGFLSGFAAMIRFTPAFLEQQLGVFGWLDTPLPWILYAVISVAIGLVVVLALTGTDRRSAIVVLSSLVAIVLIPAVVQALTIGRTGMIWQGRYGLFLFLAVPLLAAWMLSAPAGARLAFLSVRVSWVALGLAGVFSIVAFFAVMRRYVTGFGEGIGKMFHPDWQPPLGWEALVGLYALAMTGFVLWLGFSARRIAVAEDARRADRVGAR</sequence>
<feature type="transmembrane region" description="Helical" evidence="2">
    <location>
        <begin position="289"/>
        <end position="309"/>
    </location>
</feature>
<feature type="transmembrane region" description="Helical" evidence="2">
    <location>
        <begin position="493"/>
        <end position="515"/>
    </location>
</feature>
<dbReference type="InterPro" id="IPR018674">
    <property type="entry name" value="DUF2142_membrane"/>
</dbReference>
<feature type="transmembrane region" description="Helical" evidence="2">
    <location>
        <begin position="150"/>
        <end position="170"/>
    </location>
</feature>
<feature type="transmembrane region" description="Helical" evidence="2">
    <location>
        <begin position="260"/>
        <end position="277"/>
    </location>
</feature>
<evidence type="ECO:0000256" key="2">
    <source>
        <dbReference type="SAM" id="Phobius"/>
    </source>
</evidence>
<evidence type="ECO:0000313" key="3">
    <source>
        <dbReference type="EMBL" id="NEN07021.1"/>
    </source>
</evidence>
<keyword evidence="2" id="KW-0812">Transmembrane</keyword>
<name>A0A6L9Y055_9MICO</name>